<dbReference type="PANTHER" id="PTHR24092">
    <property type="entry name" value="PROBABLE PHOSPHOLIPID-TRANSPORTING ATPASE"/>
    <property type="match status" value="1"/>
</dbReference>
<name>A0A0J8B1U3_BETVV</name>
<dbReference type="GO" id="GO:0005886">
    <property type="term" value="C:plasma membrane"/>
    <property type="evidence" value="ECO:0007669"/>
    <property type="project" value="TreeGrafter"/>
</dbReference>
<evidence type="ECO:0000313" key="1">
    <source>
        <dbReference type="EMBL" id="KMS93852.1"/>
    </source>
</evidence>
<protein>
    <submittedName>
        <fullName evidence="1">Uncharacterized protein</fullName>
    </submittedName>
</protein>
<proteinExistence type="predicted"/>
<dbReference type="AlphaFoldDB" id="A0A0J8B1U3"/>
<organism evidence="1 2">
    <name type="scientific">Beta vulgaris subsp. vulgaris</name>
    <name type="common">Beet</name>
    <dbReference type="NCBI Taxonomy" id="3555"/>
    <lineage>
        <taxon>Eukaryota</taxon>
        <taxon>Viridiplantae</taxon>
        <taxon>Streptophyta</taxon>
        <taxon>Embryophyta</taxon>
        <taxon>Tracheophyta</taxon>
        <taxon>Spermatophyta</taxon>
        <taxon>Magnoliopsida</taxon>
        <taxon>eudicotyledons</taxon>
        <taxon>Gunneridae</taxon>
        <taxon>Pentapetalae</taxon>
        <taxon>Caryophyllales</taxon>
        <taxon>Chenopodiaceae</taxon>
        <taxon>Betoideae</taxon>
        <taxon>Beta</taxon>
    </lineage>
</organism>
<dbReference type="OrthoDB" id="377733at2759"/>
<dbReference type="GO" id="GO:0140326">
    <property type="term" value="F:ATPase-coupled intramembrane lipid transporter activity"/>
    <property type="evidence" value="ECO:0007669"/>
    <property type="project" value="TreeGrafter"/>
</dbReference>
<dbReference type="EMBL" id="KQ098343">
    <property type="protein sequence ID" value="KMS93852.1"/>
    <property type="molecule type" value="Genomic_DNA"/>
</dbReference>
<feature type="non-terminal residue" evidence="1">
    <location>
        <position position="1"/>
    </location>
</feature>
<keyword evidence="2" id="KW-1185">Reference proteome</keyword>
<gene>
    <name evidence="1" type="ORF">BVRB_027300</name>
</gene>
<dbReference type="GO" id="GO:0045332">
    <property type="term" value="P:phospholipid translocation"/>
    <property type="evidence" value="ECO:0007669"/>
    <property type="project" value="TreeGrafter"/>
</dbReference>
<dbReference type="Gramene" id="KMS93852">
    <property type="protein sequence ID" value="KMS93852"/>
    <property type="gene ID" value="BVRB_027300"/>
</dbReference>
<sequence>DGIFGVDIREAAAQMQREEIERCKGMPLEQHPKVQRILQEELGNDSASTGYSHVARLSLSNLAMRGTRLAYTGAAIGVVVYAGHDCKVVKNWRSASRQPKRSHLMKQLDWAMALILGVRLLFALFSATGNSLFARGTSLVASEIVVQDLGLSGHHHWIDIDMDYIGALYDFARRLSILRKKLWEQTSNLLNKPAMMTSNVNADLGQVEYVFTEKLGLLSTGTIRVATINCDGIEYDAEGPAVIQDLWN</sequence>
<dbReference type="Proteomes" id="UP000035740">
    <property type="component" value="Unassembled WGS sequence"/>
</dbReference>
<reference evidence="1 2" key="1">
    <citation type="journal article" date="2014" name="Nature">
        <title>The genome of the recently domesticated crop plant sugar beet (Beta vulgaris).</title>
        <authorList>
            <person name="Dohm J.C."/>
            <person name="Minoche A.E."/>
            <person name="Holtgrawe D."/>
            <person name="Capella-Gutierrez S."/>
            <person name="Zakrzewski F."/>
            <person name="Tafer H."/>
            <person name="Rupp O."/>
            <person name="Sorensen T.R."/>
            <person name="Stracke R."/>
            <person name="Reinhardt R."/>
            <person name="Goesmann A."/>
            <person name="Kraft T."/>
            <person name="Schulz B."/>
            <person name="Stadler P.F."/>
            <person name="Schmidt T."/>
            <person name="Gabaldon T."/>
            <person name="Lehrach H."/>
            <person name="Weisshaar B."/>
            <person name="Himmelbauer H."/>
        </authorList>
    </citation>
    <scope>NUCLEOTIDE SEQUENCE [LARGE SCALE GENOMIC DNA]</scope>
    <source>
        <tissue evidence="1">Taproot</tissue>
    </source>
</reference>
<evidence type="ECO:0000313" key="2">
    <source>
        <dbReference type="Proteomes" id="UP000035740"/>
    </source>
</evidence>
<accession>A0A0J8B1U3</accession>
<feature type="non-terminal residue" evidence="1">
    <location>
        <position position="248"/>
    </location>
</feature>